<dbReference type="Proteomes" id="UP000813463">
    <property type="component" value="Chromosome 4"/>
</dbReference>
<dbReference type="RefSeq" id="XP_021848137.1">
    <property type="nucleotide sequence ID" value="XM_021992445.2"/>
</dbReference>
<name>A0A9R0IFC8_SPIOL</name>
<dbReference type="GeneID" id="110787802"/>
<dbReference type="PANTHER" id="PTHR34287:SF2">
    <property type="match status" value="1"/>
</dbReference>
<organism evidence="1 2">
    <name type="scientific">Spinacia oleracea</name>
    <name type="common">Spinach</name>
    <dbReference type="NCBI Taxonomy" id="3562"/>
    <lineage>
        <taxon>Eukaryota</taxon>
        <taxon>Viridiplantae</taxon>
        <taxon>Streptophyta</taxon>
        <taxon>Embryophyta</taxon>
        <taxon>Tracheophyta</taxon>
        <taxon>Spermatophyta</taxon>
        <taxon>Magnoliopsida</taxon>
        <taxon>eudicotyledons</taxon>
        <taxon>Gunneridae</taxon>
        <taxon>Pentapetalae</taxon>
        <taxon>Caryophyllales</taxon>
        <taxon>Chenopodiaceae</taxon>
        <taxon>Chenopodioideae</taxon>
        <taxon>Anserineae</taxon>
        <taxon>Spinacia</taxon>
    </lineage>
</organism>
<dbReference type="OrthoDB" id="686565at2759"/>
<accession>A0A9R0IFC8</accession>
<dbReference type="AlphaFoldDB" id="A0A9R0IFC8"/>
<proteinExistence type="predicted"/>
<gene>
    <name evidence="2" type="primary">LOC110787802</name>
</gene>
<reference evidence="1" key="1">
    <citation type="journal article" date="2021" name="Nat. Commun.">
        <title>Genomic analyses provide insights into spinach domestication and the genetic basis of agronomic traits.</title>
        <authorList>
            <person name="Cai X."/>
            <person name="Sun X."/>
            <person name="Xu C."/>
            <person name="Sun H."/>
            <person name="Wang X."/>
            <person name="Ge C."/>
            <person name="Zhang Z."/>
            <person name="Wang Q."/>
            <person name="Fei Z."/>
            <person name="Jiao C."/>
            <person name="Wang Q."/>
        </authorList>
    </citation>
    <scope>NUCLEOTIDE SEQUENCE [LARGE SCALE GENOMIC DNA]</scope>
    <source>
        <strain evidence="1">cv. Varoflay</strain>
    </source>
</reference>
<reference evidence="2" key="2">
    <citation type="submission" date="2025-08" db="UniProtKB">
        <authorList>
            <consortium name="RefSeq"/>
        </authorList>
    </citation>
    <scope>IDENTIFICATION</scope>
    <source>
        <tissue evidence="2">Leaf</tissue>
    </source>
</reference>
<dbReference type="PANTHER" id="PTHR34287">
    <property type="entry name" value="OS06G0551500 PROTEIN-RELATED"/>
    <property type="match status" value="1"/>
</dbReference>
<keyword evidence="1" id="KW-1185">Reference proteome</keyword>
<evidence type="ECO:0000313" key="1">
    <source>
        <dbReference type="Proteomes" id="UP000813463"/>
    </source>
</evidence>
<protein>
    <submittedName>
        <fullName evidence="2">Uncharacterized protein</fullName>
    </submittedName>
</protein>
<dbReference type="KEGG" id="soe:110787802"/>
<evidence type="ECO:0000313" key="2">
    <source>
        <dbReference type="RefSeq" id="XP_021848137.1"/>
    </source>
</evidence>
<sequence length="166" mass="18458">MSSSLSLSDLSSTSSSSATSLTLSIPSITRDNTTIASNSNSNSISISSTCSSKLIDEEHRHILSVSKSKSDRLLGKFFDALEYDFDYDTSGIWSPPIRPSVFLTSPGIIICSHDYDNMLVKPLYNKNSPKKKNKNYNNKIKRTVTVTTLISCRRFLSSCFNVFWCC</sequence>